<dbReference type="EMBL" id="UFQT01000086">
    <property type="protein sequence ID" value="SSX19473.1"/>
    <property type="molecule type" value="Genomic_DNA"/>
</dbReference>
<reference evidence="10" key="1">
    <citation type="submission" date="2018-04" db="EMBL/GenBank/DDBJ databases">
        <authorList>
            <person name="Go L.Y."/>
            <person name="Mitchell J.A."/>
        </authorList>
    </citation>
    <scope>NUCLEOTIDE SEQUENCE</scope>
    <source>
        <tissue evidence="10">Whole organism</tissue>
    </source>
</reference>
<gene>
    <name evidence="10" type="primary">CSON014769</name>
</gene>
<dbReference type="GO" id="GO:0016705">
    <property type="term" value="F:oxidoreductase activity, acting on paired donors, with incorporation or reduction of molecular oxygen"/>
    <property type="evidence" value="ECO:0007669"/>
    <property type="project" value="InterPro"/>
</dbReference>
<dbReference type="SUPFAM" id="SSF48264">
    <property type="entry name" value="Cytochrome P450"/>
    <property type="match status" value="1"/>
</dbReference>
<protein>
    <submittedName>
        <fullName evidence="10">CSON014769 protein</fullName>
    </submittedName>
</protein>
<accession>A0A336K3T6</accession>
<dbReference type="InterPro" id="IPR001128">
    <property type="entry name" value="Cyt_P450"/>
</dbReference>
<dbReference type="FunFam" id="1.10.630.10:FF:000006">
    <property type="entry name" value="Cytochrome P450 302a1, mitochondrial"/>
    <property type="match status" value="1"/>
</dbReference>
<keyword evidence="5 9" id="KW-0560">Oxidoreductase</keyword>
<keyword evidence="3 8" id="KW-0349">Heme</keyword>
<evidence type="ECO:0000256" key="7">
    <source>
        <dbReference type="ARBA" id="ARBA00023033"/>
    </source>
</evidence>
<dbReference type="Gene3D" id="1.10.630.10">
    <property type="entry name" value="Cytochrome P450"/>
    <property type="match status" value="1"/>
</dbReference>
<dbReference type="GO" id="GO:0004497">
    <property type="term" value="F:monooxygenase activity"/>
    <property type="evidence" value="ECO:0007669"/>
    <property type="project" value="UniProtKB-KW"/>
</dbReference>
<dbReference type="InterPro" id="IPR050479">
    <property type="entry name" value="CYP11_CYP27_families"/>
</dbReference>
<dbReference type="PRINTS" id="PR00385">
    <property type="entry name" value="P450"/>
</dbReference>
<sequence length="531" mass="61676">MIKILNELKLLRKNDIRIIQRALSYQSATVTKLNPDNDTSLNDIDYEKALPYEDIPGPKGIDRNFLPGGKLYGKPFIELHRYFYEKYGKIVRIPGFLRRPDFVLVYDPDCFAKVLRTEGPWPVRIGLDTLTYYRKNKRPDLYKKHAGLLVDHYEPWQKFRMTVNPVMMQPKVVSLYVPRIDQVTRDFIDVTKRARDDFNETPSDYGNYVQRWALESIGEIALDTRFGVLEKREGNKGDILAKLVEDFFYYSYKLDTQPHIWRYVKTPGFYKMMKLLDTMTDVTLEYVDEAIKRIQEQKSIKAVEEQGVLEKLLKVDKETAVIMAMDMLIVGIDTTTSQTKSLLYLLAKHPEKQKKLRDELMTILPSKDTPLTADKMKNLPYLRACMKESNRVIPVVVGTSRETGQDLVLQGYRIPKGTNVALASQLLMQDDKYFGRSAEFIPERWLKDESQAKAEGCPHAKEAHPFVYIPFGFGVRTCIGRRFAELETAILIARFVREFNISWHHPDLRIKSTIVDTLDGDMKFRLTDLEN</sequence>
<comment type="similarity">
    <text evidence="2 9">Belongs to the cytochrome P450 family.</text>
</comment>
<evidence type="ECO:0000256" key="4">
    <source>
        <dbReference type="ARBA" id="ARBA00022723"/>
    </source>
</evidence>
<proteinExistence type="inferred from homology"/>
<keyword evidence="4 8" id="KW-0479">Metal-binding</keyword>
<dbReference type="InterPro" id="IPR002401">
    <property type="entry name" value="Cyt_P450_E_grp-I"/>
</dbReference>
<name>A0A336K3T6_CULSO</name>
<evidence type="ECO:0000256" key="6">
    <source>
        <dbReference type="ARBA" id="ARBA00023004"/>
    </source>
</evidence>
<reference evidence="11" key="2">
    <citation type="submission" date="2018-07" db="EMBL/GenBank/DDBJ databases">
        <authorList>
            <person name="Quirk P.G."/>
            <person name="Krulwich T.A."/>
        </authorList>
    </citation>
    <scope>NUCLEOTIDE SEQUENCE</scope>
</reference>
<dbReference type="Pfam" id="PF00067">
    <property type="entry name" value="p450"/>
    <property type="match status" value="1"/>
</dbReference>
<evidence type="ECO:0000256" key="8">
    <source>
        <dbReference type="PIRSR" id="PIRSR602401-1"/>
    </source>
</evidence>
<dbReference type="EMBL" id="UFQS01000086">
    <property type="protein sequence ID" value="SSW99091.1"/>
    <property type="molecule type" value="Genomic_DNA"/>
</dbReference>
<dbReference type="AlphaFoldDB" id="A0A336K3T6"/>
<dbReference type="PRINTS" id="PR00463">
    <property type="entry name" value="EP450I"/>
</dbReference>
<evidence type="ECO:0000256" key="5">
    <source>
        <dbReference type="ARBA" id="ARBA00023002"/>
    </source>
</evidence>
<organism evidence="10">
    <name type="scientific">Culicoides sonorensis</name>
    <name type="common">Biting midge</name>
    <dbReference type="NCBI Taxonomy" id="179676"/>
    <lineage>
        <taxon>Eukaryota</taxon>
        <taxon>Metazoa</taxon>
        <taxon>Ecdysozoa</taxon>
        <taxon>Arthropoda</taxon>
        <taxon>Hexapoda</taxon>
        <taxon>Insecta</taxon>
        <taxon>Pterygota</taxon>
        <taxon>Neoptera</taxon>
        <taxon>Endopterygota</taxon>
        <taxon>Diptera</taxon>
        <taxon>Nematocera</taxon>
        <taxon>Chironomoidea</taxon>
        <taxon>Ceratopogonidae</taxon>
        <taxon>Ceratopogoninae</taxon>
        <taxon>Culicoides</taxon>
        <taxon>Monoculicoides</taxon>
    </lineage>
</organism>
<evidence type="ECO:0000256" key="1">
    <source>
        <dbReference type="ARBA" id="ARBA00001971"/>
    </source>
</evidence>
<evidence type="ECO:0000256" key="9">
    <source>
        <dbReference type="RuleBase" id="RU000461"/>
    </source>
</evidence>
<dbReference type="CDD" id="cd11054">
    <property type="entry name" value="CYP24A1-like"/>
    <property type="match status" value="1"/>
</dbReference>
<keyword evidence="7 9" id="KW-0503">Monooxygenase</keyword>
<dbReference type="PROSITE" id="PS00086">
    <property type="entry name" value="CYTOCHROME_P450"/>
    <property type="match status" value="1"/>
</dbReference>
<dbReference type="InterPro" id="IPR017972">
    <property type="entry name" value="Cyt_P450_CS"/>
</dbReference>
<evidence type="ECO:0000256" key="2">
    <source>
        <dbReference type="ARBA" id="ARBA00010617"/>
    </source>
</evidence>
<dbReference type="InterPro" id="IPR036396">
    <property type="entry name" value="Cyt_P450_sf"/>
</dbReference>
<dbReference type="GO" id="GO:0020037">
    <property type="term" value="F:heme binding"/>
    <property type="evidence" value="ECO:0007669"/>
    <property type="project" value="InterPro"/>
</dbReference>
<dbReference type="PANTHER" id="PTHR24279:SF120">
    <property type="entry name" value="CYTOCHROME P450"/>
    <property type="match status" value="1"/>
</dbReference>
<dbReference type="OMA" id="ISAWTLE"/>
<evidence type="ECO:0000256" key="3">
    <source>
        <dbReference type="ARBA" id="ARBA00022617"/>
    </source>
</evidence>
<feature type="binding site" description="axial binding residue" evidence="8">
    <location>
        <position position="478"/>
    </location>
    <ligand>
        <name>heme</name>
        <dbReference type="ChEBI" id="CHEBI:30413"/>
    </ligand>
    <ligandPart>
        <name>Fe</name>
        <dbReference type="ChEBI" id="CHEBI:18248"/>
    </ligandPart>
</feature>
<dbReference type="PANTHER" id="PTHR24279">
    <property type="entry name" value="CYTOCHROME P450"/>
    <property type="match status" value="1"/>
</dbReference>
<dbReference type="GO" id="GO:0005506">
    <property type="term" value="F:iron ion binding"/>
    <property type="evidence" value="ECO:0007669"/>
    <property type="project" value="InterPro"/>
</dbReference>
<evidence type="ECO:0000313" key="10">
    <source>
        <dbReference type="EMBL" id="SSW99091.1"/>
    </source>
</evidence>
<keyword evidence="6 8" id="KW-0408">Iron</keyword>
<dbReference type="VEuPathDB" id="VectorBase:CSON014769"/>
<comment type="cofactor">
    <cofactor evidence="1 8">
        <name>heme</name>
        <dbReference type="ChEBI" id="CHEBI:30413"/>
    </cofactor>
</comment>
<evidence type="ECO:0000313" key="11">
    <source>
        <dbReference type="EMBL" id="SSX19473.1"/>
    </source>
</evidence>